<keyword evidence="1" id="KW-1133">Transmembrane helix</keyword>
<sequence>MIPFAPGTFGSGVGLCLYIFLAHFTQETIINGVLIYCMLLAISLFVVHQSIKQLGNKDHQEIVIDEILAMMLVAHFIPPDPKWAIGGFVIFRFFDIVKPFPIRQIEVSQNNAFGIIIDDQIAAGYSIIVILIMKYLMF</sequence>
<accession>A0A382S605</accession>
<protein>
    <recommendedName>
        <fullName evidence="2">YutG/PgpA domain-containing protein</fullName>
    </recommendedName>
</protein>
<keyword evidence="1" id="KW-0472">Membrane</keyword>
<dbReference type="InterPro" id="IPR026037">
    <property type="entry name" value="PgpA"/>
</dbReference>
<feature type="transmembrane region" description="Helical" evidence="1">
    <location>
        <begin position="29"/>
        <end position="47"/>
    </location>
</feature>
<dbReference type="InterPro" id="IPR007686">
    <property type="entry name" value="YutG/PgpA"/>
</dbReference>
<feature type="transmembrane region" description="Helical" evidence="1">
    <location>
        <begin position="7"/>
        <end position="23"/>
    </location>
</feature>
<evidence type="ECO:0000256" key="1">
    <source>
        <dbReference type="SAM" id="Phobius"/>
    </source>
</evidence>
<feature type="domain" description="YutG/PgpA" evidence="2">
    <location>
        <begin position="2"/>
        <end position="133"/>
    </location>
</feature>
<dbReference type="EMBL" id="UINC01126695">
    <property type="protein sequence ID" value="SVD05334.1"/>
    <property type="molecule type" value="Genomic_DNA"/>
</dbReference>
<dbReference type="Pfam" id="PF04608">
    <property type="entry name" value="PgpA"/>
    <property type="match status" value="1"/>
</dbReference>
<feature type="transmembrane region" description="Helical" evidence="1">
    <location>
        <begin position="112"/>
        <end position="137"/>
    </location>
</feature>
<evidence type="ECO:0000259" key="2">
    <source>
        <dbReference type="Pfam" id="PF04608"/>
    </source>
</evidence>
<dbReference type="CDD" id="cd06971">
    <property type="entry name" value="PgpA"/>
    <property type="match status" value="1"/>
</dbReference>
<dbReference type="GO" id="GO:0006629">
    <property type="term" value="P:lipid metabolic process"/>
    <property type="evidence" value="ECO:0007669"/>
    <property type="project" value="InterPro"/>
</dbReference>
<dbReference type="PANTHER" id="PTHR36305:SF1">
    <property type="entry name" value="PHOSPHATIDYLGLYCEROPHOSPHATASE A"/>
    <property type="match status" value="1"/>
</dbReference>
<dbReference type="GO" id="GO:0008962">
    <property type="term" value="F:phosphatidylglycerophosphatase activity"/>
    <property type="evidence" value="ECO:0007669"/>
    <property type="project" value="InterPro"/>
</dbReference>
<keyword evidence="1" id="KW-0812">Transmembrane</keyword>
<evidence type="ECO:0000313" key="3">
    <source>
        <dbReference type="EMBL" id="SVD05334.1"/>
    </source>
</evidence>
<dbReference type="SUPFAM" id="SSF101307">
    <property type="entry name" value="YutG-like"/>
    <property type="match status" value="1"/>
</dbReference>
<proteinExistence type="predicted"/>
<dbReference type="InterPro" id="IPR036681">
    <property type="entry name" value="PgpA-like_sf"/>
</dbReference>
<dbReference type="PIRSF" id="PIRSF006162">
    <property type="entry name" value="PgpA"/>
    <property type="match status" value="1"/>
</dbReference>
<organism evidence="3">
    <name type="scientific">marine metagenome</name>
    <dbReference type="NCBI Taxonomy" id="408172"/>
    <lineage>
        <taxon>unclassified sequences</taxon>
        <taxon>metagenomes</taxon>
        <taxon>ecological metagenomes</taxon>
    </lineage>
</organism>
<dbReference type="AlphaFoldDB" id="A0A382S605"/>
<name>A0A382S605_9ZZZZ</name>
<dbReference type="PANTHER" id="PTHR36305">
    <property type="entry name" value="PHOSPHATIDYLGLYCEROPHOSPHATASE A"/>
    <property type="match status" value="1"/>
</dbReference>
<gene>
    <name evidence="3" type="ORF">METZ01_LOCUS358188</name>
</gene>
<reference evidence="3" key="1">
    <citation type="submission" date="2018-05" db="EMBL/GenBank/DDBJ databases">
        <authorList>
            <person name="Lanie J.A."/>
            <person name="Ng W.-L."/>
            <person name="Kazmierczak K.M."/>
            <person name="Andrzejewski T.M."/>
            <person name="Davidsen T.M."/>
            <person name="Wayne K.J."/>
            <person name="Tettelin H."/>
            <person name="Glass J.I."/>
            <person name="Rusch D."/>
            <person name="Podicherti R."/>
            <person name="Tsui H.-C.T."/>
            <person name="Winkler M.E."/>
        </authorList>
    </citation>
    <scope>NUCLEOTIDE SEQUENCE</scope>
</reference>